<feature type="unsure residue" description="D or N" evidence="2">
    <location>
        <position position="143"/>
    </location>
</feature>
<sequence>MGRRLKYRTQEEQKAARQTQRLQRSLQPGAKEIRREQNRKAYAKRKVVVVPEPSEVIRALSAMEISDDTYEHIYVHYSITAGPLKLPDAILTDADFQNMTGHPPYSSHIIDHPSFEKDWSLISATLHGYATRKFVLEQTRWIDEAANRDRASLSSELTKQYQHLMGEWEIFGIEVREHGKDPDSLPTELITFQNRLWTSRRLMWLMADLESLKEGTDSLFVALHARLGHFR</sequence>
<comment type="caution">
    <text evidence="2">The sequence shown here is derived from an EMBL/GenBank/DDBJ whole genome shotgun (WGS) entry which is preliminary data.</text>
</comment>
<reference evidence="2 3" key="1">
    <citation type="submission" date="2019-01" db="EMBL/GenBank/DDBJ databases">
        <title>Draft genome sequence of Psathyrella aberdarensis IHI B618.</title>
        <authorList>
            <person name="Buettner E."/>
            <person name="Kellner H."/>
        </authorList>
    </citation>
    <scope>NUCLEOTIDE SEQUENCE [LARGE SCALE GENOMIC DNA]</scope>
    <source>
        <strain evidence="2 3">IHI B618</strain>
    </source>
</reference>
<evidence type="ECO:0000256" key="1">
    <source>
        <dbReference type="SAM" id="MobiDB-lite"/>
    </source>
</evidence>
<dbReference type="Proteomes" id="UP000290288">
    <property type="component" value="Unassembled WGS sequence"/>
</dbReference>
<dbReference type="OrthoDB" id="3024047at2759"/>
<proteinExistence type="predicted"/>
<keyword evidence="3" id="KW-1185">Reference proteome</keyword>
<dbReference type="EMBL" id="SDEE01000081">
    <property type="protein sequence ID" value="RXW22162.1"/>
    <property type="molecule type" value="Genomic_DNA"/>
</dbReference>
<accession>A0A4Q2DSF3</accession>
<name>A0A4Q2DSF3_9AGAR</name>
<feature type="region of interest" description="Disordered" evidence="1">
    <location>
        <begin position="1"/>
        <end position="38"/>
    </location>
</feature>
<protein>
    <submittedName>
        <fullName evidence="2">Uncharacterized protein</fullName>
    </submittedName>
</protein>
<evidence type="ECO:0000313" key="2">
    <source>
        <dbReference type="EMBL" id="RXW22162.1"/>
    </source>
</evidence>
<organism evidence="2 3">
    <name type="scientific">Candolleomyces aberdarensis</name>
    <dbReference type="NCBI Taxonomy" id="2316362"/>
    <lineage>
        <taxon>Eukaryota</taxon>
        <taxon>Fungi</taxon>
        <taxon>Dikarya</taxon>
        <taxon>Basidiomycota</taxon>
        <taxon>Agaricomycotina</taxon>
        <taxon>Agaricomycetes</taxon>
        <taxon>Agaricomycetidae</taxon>
        <taxon>Agaricales</taxon>
        <taxon>Agaricineae</taxon>
        <taxon>Psathyrellaceae</taxon>
        <taxon>Candolleomyces</taxon>
    </lineage>
</organism>
<dbReference type="AlphaFoldDB" id="A0A4Q2DSF3"/>
<evidence type="ECO:0000313" key="3">
    <source>
        <dbReference type="Proteomes" id="UP000290288"/>
    </source>
</evidence>
<feature type="compositionally biased region" description="Polar residues" evidence="1">
    <location>
        <begin position="16"/>
        <end position="26"/>
    </location>
</feature>
<gene>
    <name evidence="2" type="ORF">EST38_g3696</name>
</gene>